<keyword evidence="2" id="KW-1185">Reference proteome</keyword>
<comment type="caution">
    <text evidence="1">The sequence shown here is derived from an EMBL/GenBank/DDBJ whole genome shotgun (WGS) entry which is preliminary data.</text>
</comment>
<protein>
    <submittedName>
        <fullName evidence="1">Uncharacterized protein</fullName>
    </submittedName>
</protein>
<dbReference type="OrthoDB" id="2443938at2759"/>
<evidence type="ECO:0000313" key="2">
    <source>
        <dbReference type="Proteomes" id="UP000265703"/>
    </source>
</evidence>
<sequence>MTKYIAKREPTHIFNIQEGDKYRQHIQGHRLGTMELMFLILGEPICNSSVKVQYLVTDPPSVRQKSILPISLLMDSNDTPFYPDSIEKYFNRPKNEQFETLSYQEYFESYNISPSKIVTSREVFHDEIGNYVVKRKTKIVTRPRSEEELKGNFTTYREHFLHKFPESEL</sequence>
<name>A0A397SIS8_9GLOM</name>
<proteinExistence type="predicted"/>
<dbReference type="Proteomes" id="UP000265703">
    <property type="component" value="Unassembled WGS sequence"/>
</dbReference>
<evidence type="ECO:0000313" key="1">
    <source>
        <dbReference type="EMBL" id="RIA85512.1"/>
    </source>
</evidence>
<dbReference type="EMBL" id="QKYT01000422">
    <property type="protein sequence ID" value="RIA85512.1"/>
    <property type="molecule type" value="Genomic_DNA"/>
</dbReference>
<reference evidence="1 2" key="1">
    <citation type="submission" date="2018-06" db="EMBL/GenBank/DDBJ databases">
        <title>Comparative genomics reveals the genomic features of Rhizophagus irregularis, R. cerebriforme, R. diaphanum and Gigaspora rosea, and their symbiotic lifestyle signature.</title>
        <authorList>
            <person name="Morin E."/>
            <person name="San Clemente H."/>
            <person name="Chen E.C.H."/>
            <person name="De La Providencia I."/>
            <person name="Hainaut M."/>
            <person name="Kuo A."/>
            <person name="Kohler A."/>
            <person name="Murat C."/>
            <person name="Tang N."/>
            <person name="Roy S."/>
            <person name="Loubradou J."/>
            <person name="Henrissat B."/>
            <person name="Grigoriev I.V."/>
            <person name="Corradi N."/>
            <person name="Roux C."/>
            <person name="Martin F.M."/>
        </authorList>
    </citation>
    <scope>NUCLEOTIDE SEQUENCE [LARGE SCALE GENOMIC DNA]</scope>
    <source>
        <strain evidence="1 2">DAOM 227022</strain>
    </source>
</reference>
<gene>
    <name evidence="1" type="ORF">C1645_830714</name>
</gene>
<organism evidence="1 2">
    <name type="scientific">Glomus cerebriforme</name>
    <dbReference type="NCBI Taxonomy" id="658196"/>
    <lineage>
        <taxon>Eukaryota</taxon>
        <taxon>Fungi</taxon>
        <taxon>Fungi incertae sedis</taxon>
        <taxon>Mucoromycota</taxon>
        <taxon>Glomeromycotina</taxon>
        <taxon>Glomeromycetes</taxon>
        <taxon>Glomerales</taxon>
        <taxon>Glomeraceae</taxon>
        <taxon>Glomus</taxon>
    </lineage>
</organism>
<accession>A0A397SIS8</accession>
<dbReference type="STRING" id="658196.A0A397SIS8"/>
<dbReference type="AlphaFoldDB" id="A0A397SIS8"/>